<dbReference type="InterPro" id="IPR034505">
    <property type="entry name" value="Coproporphyrinogen-III_oxidase"/>
</dbReference>
<dbReference type="Gene3D" id="1.10.10.920">
    <property type="match status" value="1"/>
</dbReference>
<feature type="domain" description="HemN C-terminal" evidence="4">
    <location>
        <begin position="337"/>
        <end position="402"/>
    </location>
</feature>
<evidence type="ECO:0000256" key="2">
    <source>
        <dbReference type="ARBA" id="ARBA00023002"/>
    </source>
</evidence>
<proteinExistence type="predicted"/>
<dbReference type="SUPFAM" id="SSF102114">
    <property type="entry name" value="Radical SAM enzymes"/>
    <property type="match status" value="1"/>
</dbReference>
<dbReference type="RefSeq" id="WP_102828542.1">
    <property type="nucleotide sequence ID" value="NZ_CP065721.1"/>
</dbReference>
<keyword evidence="6" id="KW-1185">Reference proteome</keyword>
<dbReference type="GO" id="GO:0051989">
    <property type="term" value="F:coproporphyrinogen dehydrogenase activity"/>
    <property type="evidence" value="ECO:0007669"/>
    <property type="project" value="TreeGrafter"/>
</dbReference>
<dbReference type="PANTHER" id="PTHR13932">
    <property type="entry name" value="COPROPORPHYRINIGEN III OXIDASE"/>
    <property type="match status" value="1"/>
</dbReference>
<organism evidence="5 6">
    <name type="scientific">Stutzerimonas degradans</name>
    <dbReference type="NCBI Taxonomy" id="2968968"/>
    <lineage>
        <taxon>Bacteria</taxon>
        <taxon>Pseudomonadati</taxon>
        <taxon>Pseudomonadota</taxon>
        <taxon>Gammaproteobacteria</taxon>
        <taxon>Pseudomonadales</taxon>
        <taxon>Pseudomonadaceae</taxon>
        <taxon>Stutzerimonas</taxon>
    </lineage>
</organism>
<evidence type="ECO:0000256" key="1">
    <source>
        <dbReference type="ARBA" id="ARBA00020156"/>
    </source>
</evidence>
<dbReference type="PANTHER" id="PTHR13932:SF6">
    <property type="entry name" value="OXYGEN-INDEPENDENT COPROPORPHYRINOGEN III OXIDASE"/>
    <property type="match status" value="1"/>
</dbReference>
<dbReference type="Pfam" id="PF06969">
    <property type="entry name" value="HemN_C"/>
    <property type="match status" value="1"/>
</dbReference>
<protein>
    <recommendedName>
        <fullName evidence="1">Oxygen-independent coproporphyrinogen III oxidase</fullName>
    </recommendedName>
    <alternativeName>
        <fullName evidence="3">Coproporphyrinogen III dehydrogenase</fullName>
    </alternativeName>
</protein>
<keyword evidence="2" id="KW-0560">Oxidoreductase</keyword>
<accession>A0A8E2U4R8</accession>
<sequence length="434" mass="48042">MQRYGQLDPHQCGYPRTADFTTAIAPLDLLRALRDSRKAQRPLSLAVQLPLLPHDELTLYIADLEREIDLLACHLGEHPRVERLQLNAGRASLDQLRRLIGHVQSRFELNPHEPNEFSVEVELAHADWPLVGVLRELGFNQLSVSVPDLHADLGNSVEYFQSTSRIRALIEAARTLHYLSVNVDLGYGRSWQTPTSFARKLDSIIELQPDRVSMFDYRQLPAPASRRLSLAPADVTQALHRCGIERLAAAGYRFIGLGHFALPHDELTMAQELGCLRHDIGGYTTLAQFDHLGLGAGAVSRVGDLYVRNHSSIADYRQALAQAQLPTDRGLLPASVDRGLRAIIEQLLCDGYLDFTSLQARAGVVFQERFATLQPLLEQLQREGLLHLRAHAIEIQPDGCLLIPALCAVLAQPGLADRLTDALSSADSASLSAR</sequence>
<name>A0A8E2U4R8_9GAMM</name>
<dbReference type="EMBL" id="POUK01000003">
    <property type="protein sequence ID" value="PNF76769.1"/>
    <property type="molecule type" value="Genomic_DNA"/>
</dbReference>
<dbReference type="InterPro" id="IPR010723">
    <property type="entry name" value="HemN_C"/>
</dbReference>
<dbReference type="Proteomes" id="UP000235881">
    <property type="component" value="Unassembled WGS sequence"/>
</dbReference>
<evidence type="ECO:0000256" key="3">
    <source>
        <dbReference type="ARBA" id="ARBA00030263"/>
    </source>
</evidence>
<dbReference type="GO" id="GO:0006782">
    <property type="term" value="P:protoporphyrinogen IX biosynthetic process"/>
    <property type="evidence" value="ECO:0007669"/>
    <property type="project" value="TreeGrafter"/>
</dbReference>
<comment type="caution">
    <text evidence="5">The sequence shown here is derived from an EMBL/GenBank/DDBJ whole genome shotgun (WGS) entry which is preliminary data.</text>
</comment>
<dbReference type="InterPro" id="IPR058240">
    <property type="entry name" value="rSAM_sf"/>
</dbReference>
<reference evidence="5 6" key="1">
    <citation type="submission" date="2018-01" db="EMBL/GenBank/DDBJ databases">
        <title>Denitrification phenotypes of diverse strains of Pseudomonas stutzeri.</title>
        <authorList>
            <person name="Milligan D.A."/>
            <person name="Bergaust L."/>
            <person name="Bakken L.R."/>
            <person name="Frostegard A."/>
        </authorList>
    </citation>
    <scope>NUCLEOTIDE SEQUENCE [LARGE SCALE GENOMIC DNA]</scope>
    <source>
        <strain evidence="5 6">DSM 50238</strain>
    </source>
</reference>
<evidence type="ECO:0000259" key="4">
    <source>
        <dbReference type="Pfam" id="PF06969"/>
    </source>
</evidence>
<dbReference type="GO" id="GO:0051539">
    <property type="term" value="F:4 iron, 4 sulfur cluster binding"/>
    <property type="evidence" value="ECO:0007669"/>
    <property type="project" value="TreeGrafter"/>
</dbReference>
<dbReference type="GO" id="GO:0005737">
    <property type="term" value="C:cytoplasm"/>
    <property type="evidence" value="ECO:0007669"/>
    <property type="project" value="TreeGrafter"/>
</dbReference>
<gene>
    <name evidence="5" type="ORF">CXK95_10220</name>
</gene>
<evidence type="ECO:0000313" key="5">
    <source>
        <dbReference type="EMBL" id="PNF76769.1"/>
    </source>
</evidence>
<dbReference type="AlphaFoldDB" id="A0A8E2U4R8"/>
<evidence type="ECO:0000313" key="6">
    <source>
        <dbReference type="Proteomes" id="UP000235881"/>
    </source>
</evidence>